<protein>
    <recommendedName>
        <fullName evidence="3">DDE Tnp4 domain-containing protein</fullName>
    </recommendedName>
</protein>
<reference evidence="1" key="2">
    <citation type="submission" date="2025-09" db="UniProtKB">
        <authorList>
            <consortium name="Ensembl"/>
        </authorList>
    </citation>
    <scope>IDENTIFICATION</scope>
</reference>
<name>A0A3B3ZP98_9GOBI</name>
<sequence>MAYPLPMLLATYEALIEDGDDEIPSCFDEFDDEALFNLFHLTRPCLMFIVDSMRVCMHNVSPKSPHLSVDALVMVTLNYYAHGISSASLLTKLGLTHTHCPAIISLVSGKISEMTDKFVSLPETKEAKATVASNIEAICGIPNVLGILASPHFRVRVSPYDKENYRTFFSPLGYTAVVSQIICDSDGNILFVEKCEAGRTPEQEMWASSAKGNEIEEGLYGPYWLIGEFPIVLFCESNMSNIQQLCLFNSQF</sequence>
<evidence type="ECO:0000313" key="1">
    <source>
        <dbReference type="Ensembl" id="ENSPMGP00000006309.1"/>
    </source>
</evidence>
<proteinExistence type="predicted"/>
<evidence type="ECO:0008006" key="3">
    <source>
        <dbReference type="Google" id="ProtNLM"/>
    </source>
</evidence>
<reference evidence="1" key="1">
    <citation type="submission" date="2025-08" db="UniProtKB">
        <authorList>
            <consortium name="Ensembl"/>
        </authorList>
    </citation>
    <scope>IDENTIFICATION</scope>
</reference>
<dbReference type="Proteomes" id="UP000261520">
    <property type="component" value="Unplaced"/>
</dbReference>
<accession>A0A3B3ZP98</accession>
<evidence type="ECO:0000313" key="2">
    <source>
        <dbReference type="Proteomes" id="UP000261520"/>
    </source>
</evidence>
<dbReference type="STRING" id="409849.ENSPMGP00000006309"/>
<dbReference type="Ensembl" id="ENSPMGT00000006709.1">
    <property type="protein sequence ID" value="ENSPMGP00000006309.1"/>
    <property type="gene ID" value="ENSPMGG00000005315.1"/>
</dbReference>
<dbReference type="AlphaFoldDB" id="A0A3B3ZP98"/>
<keyword evidence="2" id="KW-1185">Reference proteome</keyword>
<organism evidence="1 2">
    <name type="scientific">Periophthalmus magnuspinnatus</name>
    <dbReference type="NCBI Taxonomy" id="409849"/>
    <lineage>
        <taxon>Eukaryota</taxon>
        <taxon>Metazoa</taxon>
        <taxon>Chordata</taxon>
        <taxon>Craniata</taxon>
        <taxon>Vertebrata</taxon>
        <taxon>Euteleostomi</taxon>
        <taxon>Actinopterygii</taxon>
        <taxon>Neopterygii</taxon>
        <taxon>Teleostei</taxon>
        <taxon>Neoteleostei</taxon>
        <taxon>Acanthomorphata</taxon>
        <taxon>Gobiaria</taxon>
        <taxon>Gobiiformes</taxon>
        <taxon>Gobioidei</taxon>
        <taxon>Gobiidae</taxon>
        <taxon>Oxudercinae</taxon>
        <taxon>Periophthalmus</taxon>
    </lineage>
</organism>